<organism evidence="1 2">
    <name type="scientific">Actinophytocola xinjiangensis</name>
    <dbReference type="NCBI Taxonomy" id="485602"/>
    <lineage>
        <taxon>Bacteria</taxon>
        <taxon>Bacillati</taxon>
        <taxon>Actinomycetota</taxon>
        <taxon>Actinomycetes</taxon>
        <taxon>Pseudonocardiales</taxon>
        <taxon>Pseudonocardiaceae</taxon>
    </lineage>
</organism>
<evidence type="ECO:0000313" key="1">
    <source>
        <dbReference type="EMBL" id="OLF10018.1"/>
    </source>
</evidence>
<name>A0A7Z0WL48_9PSEU</name>
<gene>
    <name evidence="1" type="ORF">BLA60_16260</name>
</gene>
<comment type="caution">
    <text evidence="1">The sequence shown here is derived from an EMBL/GenBank/DDBJ whole genome shotgun (WGS) entry which is preliminary data.</text>
</comment>
<evidence type="ECO:0000313" key="2">
    <source>
        <dbReference type="Proteomes" id="UP000185696"/>
    </source>
</evidence>
<keyword evidence="2" id="KW-1185">Reference proteome</keyword>
<dbReference type="OrthoDB" id="9148897at2"/>
<reference evidence="1 2" key="1">
    <citation type="submission" date="2016-12" db="EMBL/GenBank/DDBJ databases">
        <title>The draft genome sequence of Actinophytocola xinjiangensis.</title>
        <authorList>
            <person name="Wang W."/>
            <person name="Yuan L."/>
        </authorList>
    </citation>
    <scope>NUCLEOTIDE SEQUENCE [LARGE SCALE GENOMIC DNA]</scope>
    <source>
        <strain evidence="1 2">CGMCC 4.4663</strain>
    </source>
</reference>
<sequence length="194" mass="21123">MSTNPGVPSLAALTPHFAITVLECDRPGAGAFGALRRFLRATLADPGRAHAVRLRGERLLTAPGTEIEGLGTLADLGIGSLYVLVRERWQSPRWSRHVTDLTHELTVALSRHHLVALHSTVSSALLRRWVRDPETPYRFVPEPVLAETFPDGGGLVASPAWSRLTSPARLDFPTFVAETTDALDHLAKTLERAA</sequence>
<dbReference type="Proteomes" id="UP000185696">
    <property type="component" value="Unassembled WGS sequence"/>
</dbReference>
<dbReference type="RefSeq" id="WP_075133738.1">
    <property type="nucleotide sequence ID" value="NZ_MSIF01000007.1"/>
</dbReference>
<accession>A0A7Z0WL48</accession>
<dbReference type="AlphaFoldDB" id="A0A7Z0WL48"/>
<proteinExistence type="predicted"/>
<protein>
    <submittedName>
        <fullName evidence="1">Uncharacterized protein</fullName>
    </submittedName>
</protein>
<dbReference type="EMBL" id="MSIF01000007">
    <property type="protein sequence ID" value="OLF10018.1"/>
    <property type="molecule type" value="Genomic_DNA"/>
</dbReference>